<sequence length="140" mass="15041">MTRIWVPIVPHPATATSRYSAGAYVAWLSRAMDTAAAAKESAVTGFMPMRSPSGASSSEPATAPAFIATRNSSDPDNGYPAPFMISGSQVFSPYTRSSPKKLVRANSRVARRWRGENRASVTARAEARPAAARWARAGRR</sequence>
<dbReference type="Proteomes" id="UP001061298">
    <property type="component" value="Chromosome"/>
</dbReference>
<keyword evidence="3" id="KW-1185">Reference proteome</keyword>
<organism evidence="2 3">
    <name type="scientific">Streptomyces cynarae</name>
    <dbReference type="NCBI Taxonomy" id="2981134"/>
    <lineage>
        <taxon>Bacteria</taxon>
        <taxon>Bacillati</taxon>
        <taxon>Actinomycetota</taxon>
        <taxon>Actinomycetes</taxon>
        <taxon>Kitasatosporales</taxon>
        <taxon>Streptomycetaceae</taxon>
        <taxon>Streptomyces</taxon>
    </lineage>
</organism>
<evidence type="ECO:0000313" key="3">
    <source>
        <dbReference type="Proteomes" id="UP001061298"/>
    </source>
</evidence>
<evidence type="ECO:0000313" key="2">
    <source>
        <dbReference type="EMBL" id="UXY19860.1"/>
    </source>
</evidence>
<protein>
    <submittedName>
        <fullName evidence="2">Uncharacterized protein</fullName>
    </submittedName>
</protein>
<proteinExistence type="predicted"/>
<feature type="region of interest" description="Disordered" evidence="1">
    <location>
        <begin position="115"/>
        <end position="140"/>
    </location>
</feature>
<feature type="compositionally biased region" description="Low complexity" evidence="1">
    <location>
        <begin position="128"/>
        <end position="140"/>
    </location>
</feature>
<accession>A0ABY6DZT7</accession>
<evidence type="ECO:0000256" key="1">
    <source>
        <dbReference type="SAM" id="MobiDB-lite"/>
    </source>
</evidence>
<reference evidence="2" key="1">
    <citation type="submission" date="2022-10" db="EMBL/GenBank/DDBJ databases">
        <authorList>
            <person name="Mo P."/>
        </authorList>
    </citation>
    <scope>NUCLEOTIDE SEQUENCE</scope>
    <source>
        <strain evidence="2">HUAS 13-4</strain>
    </source>
</reference>
<name>A0ABY6DZT7_9ACTN</name>
<gene>
    <name evidence="2" type="ORF">N8I84_14825</name>
</gene>
<dbReference type="EMBL" id="CP106793">
    <property type="protein sequence ID" value="UXY19860.1"/>
    <property type="molecule type" value="Genomic_DNA"/>
</dbReference>